<evidence type="ECO:0000256" key="3">
    <source>
        <dbReference type="ARBA" id="ARBA00022679"/>
    </source>
</evidence>
<keyword evidence="3" id="KW-0808">Transferase</keyword>
<accession>A0A6H5IJI9</accession>
<name>A0A6H5IJI9_9HYME</name>
<dbReference type="GO" id="GO:0003677">
    <property type="term" value="F:DNA binding"/>
    <property type="evidence" value="ECO:0007669"/>
    <property type="project" value="UniProtKB-KW"/>
</dbReference>
<feature type="compositionally biased region" description="Low complexity" evidence="9">
    <location>
        <begin position="32"/>
        <end position="53"/>
    </location>
</feature>
<dbReference type="InterPro" id="IPR004868">
    <property type="entry name" value="DNA-dir_DNA_pol_B_mt/vir"/>
</dbReference>
<dbReference type="SUPFAM" id="SSF56672">
    <property type="entry name" value="DNA/RNA polymerases"/>
    <property type="match status" value="1"/>
</dbReference>
<dbReference type="EMBL" id="CADCXV010000804">
    <property type="protein sequence ID" value="CAB0035884.1"/>
    <property type="molecule type" value="Genomic_DNA"/>
</dbReference>
<evidence type="ECO:0000256" key="6">
    <source>
        <dbReference type="ARBA" id="ARBA00022932"/>
    </source>
</evidence>
<feature type="region of interest" description="Disordered" evidence="9">
    <location>
        <begin position="432"/>
        <end position="457"/>
    </location>
</feature>
<keyword evidence="5" id="KW-0235">DNA replication</keyword>
<evidence type="ECO:0000313" key="12">
    <source>
        <dbReference type="Proteomes" id="UP000479190"/>
    </source>
</evidence>
<feature type="domain" description="DNA-directed DNA polymerase family B mitochondria/virus" evidence="10">
    <location>
        <begin position="225"/>
        <end position="421"/>
    </location>
</feature>
<keyword evidence="6" id="KW-0239">DNA-directed DNA polymerase</keyword>
<reference evidence="11 12" key="1">
    <citation type="submission" date="2020-02" db="EMBL/GenBank/DDBJ databases">
        <authorList>
            <person name="Ferguson B K."/>
        </authorList>
    </citation>
    <scope>NUCLEOTIDE SEQUENCE [LARGE SCALE GENOMIC DNA]</scope>
</reference>
<keyword evidence="4" id="KW-0548">Nucleotidyltransferase</keyword>
<keyword evidence="12" id="KW-1185">Reference proteome</keyword>
<feature type="compositionally biased region" description="Polar residues" evidence="9">
    <location>
        <begin position="1"/>
        <end position="11"/>
    </location>
</feature>
<dbReference type="OrthoDB" id="414982at2759"/>
<feature type="compositionally biased region" description="Low complexity" evidence="9">
    <location>
        <begin position="70"/>
        <end position="83"/>
    </location>
</feature>
<evidence type="ECO:0000256" key="2">
    <source>
        <dbReference type="ARBA" id="ARBA00012417"/>
    </source>
</evidence>
<evidence type="ECO:0000256" key="9">
    <source>
        <dbReference type="SAM" id="MobiDB-lite"/>
    </source>
</evidence>
<proteinExistence type="inferred from homology"/>
<evidence type="ECO:0000256" key="1">
    <source>
        <dbReference type="ARBA" id="ARBA00005755"/>
    </source>
</evidence>
<feature type="compositionally biased region" description="Polar residues" evidence="9">
    <location>
        <begin position="432"/>
        <end position="450"/>
    </location>
</feature>
<dbReference type="GO" id="GO:0006260">
    <property type="term" value="P:DNA replication"/>
    <property type="evidence" value="ECO:0007669"/>
    <property type="project" value="UniProtKB-KW"/>
</dbReference>
<dbReference type="GO" id="GO:0000166">
    <property type="term" value="F:nucleotide binding"/>
    <property type="evidence" value="ECO:0007669"/>
    <property type="project" value="InterPro"/>
</dbReference>
<evidence type="ECO:0000256" key="5">
    <source>
        <dbReference type="ARBA" id="ARBA00022705"/>
    </source>
</evidence>
<protein>
    <recommendedName>
        <fullName evidence="2">DNA-directed DNA polymerase</fullName>
        <ecNumber evidence="2">2.7.7.7</ecNumber>
    </recommendedName>
</protein>
<sequence length="457" mass="51696">MAWYSSHSPCKSSACHRRNTPSTGSSIANFAARATTREQQQQHRQLPRLQLQQHRQEEARVEVRPPSPVAGPSSPSGNAAAPARIRGENFGGLEPVRFVPGLDPPRGACFECHEPGHTRQTLSTVSCAPTVGDEVSKFSTALEVVGDERKARGTSTPRRPQPRSSCGRLWEDGARMTLSALVRGKLYARTLWRKVLVVPDVRVPNLTSGEPRPQSVKIILCNRVFPYEYISSLEKLQDIALPPPEQFYSSLTDSDISTKDYEDAKQVWDSFKISNLEEYSNIYLKTDVLLLVEVFENFRKTCHEAYELDPAHYYTLPGYSWDSMLLYTQVQLELLTDIDMLLFIEKGIRGGVSQCCSRFSEANNRYMGIDYNPEKEDVYLMYYDINNLYGWAMAQYRPYGGFEWDDAKDYLTLPEDSEYGYILGITRPAQGFSTKSQARPPTRLETAQTPDHAEGQT</sequence>
<organism evidence="11 12">
    <name type="scientific">Trichogramma brassicae</name>
    <dbReference type="NCBI Taxonomy" id="86971"/>
    <lineage>
        <taxon>Eukaryota</taxon>
        <taxon>Metazoa</taxon>
        <taxon>Ecdysozoa</taxon>
        <taxon>Arthropoda</taxon>
        <taxon>Hexapoda</taxon>
        <taxon>Insecta</taxon>
        <taxon>Pterygota</taxon>
        <taxon>Neoptera</taxon>
        <taxon>Endopterygota</taxon>
        <taxon>Hymenoptera</taxon>
        <taxon>Apocrita</taxon>
        <taxon>Proctotrupomorpha</taxon>
        <taxon>Chalcidoidea</taxon>
        <taxon>Trichogrammatidae</taxon>
        <taxon>Trichogramma</taxon>
    </lineage>
</organism>
<evidence type="ECO:0000256" key="7">
    <source>
        <dbReference type="ARBA" id="ARBA00023125"/>
    </source>
</evidence>
<dbReference type="EC" id="2.7.7.7" evidence="2"/>
<dbReference type="InterPro" id="IPR043502">
    <property type="entry name" value="DNA/RNA_pol_sf"/>
</dbReference>
<dbReference type="PANTHER" id="PTHR31511">
    <property type="entry name" value="PROTEIN CBG23764"/>
    <property type="match status" value="1"/>
</dbReference>
<gene>
    <name evidence="11" type="ORF">TBRA_LOCUS7767</name>
</gene>
<feature type="region of interest" description="Disordered" evidence="9">
    <location>
        <begin position="1"/>
        <end position="83"/>
    </location>
</feature>
<dbReference type="AlphaFoldDB" id="A0A6H5IJI9"/>
<dbReference type="Proteomes" id="UP000479190">
    <property type="component" value="Unassembled WGS sequence"/>
</dbReference>
<evidence type="ECO:0000259" key="10">
    <source>
        <dbReference type="Pfam" id="PF03175"/>
    </source>
</evidence>
<dbReference type="PANTHER" id="PTHR31511:SF12">
    <property type="entry name" value="RHO TERMINATION FACTOR N-TERMINAL DOMAIN-CONTAINING PROTEIN"/>
    <property type="match status" value="1"/>
</dbReference>
<comment type="catalytic activity">
    <reaction evidence="8">
        <text>DNA(n) + a 2'-deoxyribonucleoside 5'-triphosphate = DNA(n+1) + diphosphate</text>
        <dbReference type="Rhea" id="RHEA:22508"/>
        <dbReference type="Rhea" id="RHEA-COMP:17339"/>
        <dbReference type="Rhea" id="RHEA-COMP:17340"/>
        <dbReference type="ChEBI" id="CHEBI:33019"/>
        <dbReference type="ChEBI" id="CHEBI:61560"/>
        <dbReference type="ChEBI" id="CHEBI:173112"/>
        <dbReference type="EC" id="2.7.7.7"/>
    </reaction>
</comment>
<evidence type="ECO:0000256" key="8">
    <source>
        <dbReference type="ARBA" id="ARBA00049244"/>
    </source>
</evidence>
<dbReference type="GO" id="GO:0003887">
    <property type="term" value="F:DNA-directed DNA polymerase activity"/>
    <property type="evidence" value="ECO:0007669"/>
    <property type="project" value="UniProtKB-KW"/>
</dbReference>
<comment type="similarity">
    <text evidence="1">Belongs to the DNA polymerase type-B family.</text>
</comment>
<dbReference type="Pfam" id="PF03175">
    <property type="entry name" value="DNA_pol_B_2"/>
    <property type="match status" value="1"/>
</dbReference>
<feature type="compositionally biased region" description="Basic and acidic residues" evidence="9">
    <location>
        <begin position="54"/>
        <end position="63"/>
    </location>
</feature>
<keyword evidence="7" id="KW-0238">DNA-binding</keyword>
<evidence type="ECO:0000313" key="11">
    <source>
        <dbReference type="EMBL" id="CAB0035884.1"/>
    </source>
</evidence>
<evidence type="ECO:0000256" key="4">
    <source>
        <dbReference type="ARBA" id="ARBA00022695"/>
    </source>
</evidence>